<evidence type="ECO:0000313" key="3">
    <source>
        <dbReference type="EMBL" id="VVC38432.1"/>
    </source>
</evidence>
<dbReference type="EMBL" id="CABPRJ010001473">
    <property type="protein sequence ID" value="VVC38432.1"/>
    <property type="molecule type" value="Genomic_DNA"/>
</dbReference>
<reference evidence="3 4" key="1">
    <citation type="submission" date="2019-08" db="EMBL/GenBank/DDBJ databases">
        <authorList>
            <person name="Alioto T."/>
            <person name="Alioto T."/>
            <person name="Gomez Garrido J."/>
        </authorList>
    </citation>
    <scope>NUCLEOTIDE SEQUENCE [LARGE SCALE GENOMIC DNA]</scope>
</reference>
<gene>
    <name evidence="3" type="ORF">CINCED_3A010766</name>
</gene>
<dbReference type="Pfam" id="PF00188">
    <property type="entry name" value="CAP"/>
    <property type="match status" value="1"/>
</dbReference>
<dbReference type="OrthoDB" id="337038at2759"/>
<proteinExistence type="predicted"/>
<dbReference type="InterPro" id="IPR014044">
    <property type="entry name" value="CAP_dom"/>
</dbReference>
<dbReference type="CDD" id="cd05382">
    <property type="entry name" value="CAP_GAPR1-like"/>
    <property type="match status" value="1"/>
</dbReference>
<dbReference type="FunFam" id="3.40.33.10:FF:000010">
    <property type="entry name" value="Predicted protein"/>
    <property type="match status" value="1"/>
</dbReference>
<accession>A0A5E4N185</accession>
<dbReference type="InterPro" id="IPR034113">
    <property type="entry name" value="SCP_GAPR1-like"/>
</dbReference>
<dbReference type="SMART" id="SM00198">
    <property type="entry name" value="SCP"/>
    <property type="match status" value="1"/>
</dbReference>
<dbReference type="PRINTS" id="PR00837">
    <property type="entry name" value="V5TPXLIKE"/>
</dbReference>
<dbReference type="AlphaFoldDB" id="A0A5E4N185"/>
<sequence>MLGHLNMKKEICFICMTLVFKVITAQSNIVLTSFEDPLYAFTDNLSEEFEENDSQISSSGTSRTSRQIKIPSNYYEKFVNDSLQLHNKYRLKHGVGALVLSNKLSNNAMKWAKKMLQENKMYHQSNSLFGENLYTATGMQVTAEMPFFAWYNEGKNYDYSKEPSNLSAGHFTQCVWKNTKSMGIAIVKNKSKTFVAAEYYPPGNVIGQFRSNVLKPR</sequence>
<dbReference type="SUPFAM" id="SSF55797">
    <property type="entry name" value="PR-1-like"/>
    <property type="match status" value="1"/>
</dbReference>
<dbReference type="Proteomes" id="UP000325440">
    <property type="component" value="Unassembled WGS sequence"/>
</dbReference>
<dbReference type="PANTHER" id="PTHR10334">
    <property type="entry name" value="CYSTEINE-RICH SECRETORY PROTEIN-RELATED"/>
    <property type="match status" value="1"/>
</dbReference>
<feature type="domain" description="SCP" evidence="2">
    <location>
        <begin position="77"/>
        <end position="207"/>
    </location>
</feature>
<organism evidence="3 4">
    <name type="scientific">Cinara cedri</name>
    <dbReference type="NCBI Taxonomy" id="506608"/>
    <lineage>
        <taxon>Eukaryota</taxon>
        <taxon>Metazoa</taxon>
        <taxon>Ecdysozoa</taxon>
        <taxon>Arthropoda</taxon>
        <taxon>Hexapoda</taxon>
        <taxon>Insecta</taxon>
        <taxon>Pterygota</taxon>
        <taxon>Neoptera</taxon>
        <taxon>Paraneoptera</taxon>
        <taxon>Hemiptera</taxon>
        <taxon>Sternorrhyncha</taxon>
        <taxon>Aphidomorpha</taxon>
        <taxon>Aphidoidea</taxon>
        <taxon>Aphididae</taxon>
        <taxon>Lachninae</taxon>
        <taxon>Cinara</taxon>
    </lineage>
</organism>
<keyword evidence="4" id="KW-1185">Reference proteome</keyword>
<dbReference type="GO" id="GO:0005576">
    <property type="term" value="C:extracellular region"/>
    <property type="evidence" value="ECO:0007669"/>
    <property type="project" value="UniProtKB-SubCell"/>
</dbReference>
<evidence type="ECO:0000256" key="1">
    <source>
        <dbReference type="SAM" id="SignalP"/>
    </source>
</evidence>
<evidence type="ECO:0000259" key="2">
    <source>
        <dbReference type="SMART" id="SM00198"/>
    </source>
</evidence>
<evidence type="ECO:0000313" key="4">
    <source>
        <dbReference type="Proteomes" id="UP000325440"/>
    </source>
</evidence>
<name>A0A5E4N185_9HEMI</name>
<feature type="chain" id="PRO_5022942176" evidence="1">
    <location>
        <begin position="26"/>
        <end position="217"/>
    </location>
</feature>
<keyword evidence="1" id="KW-0732">Signal</keyword>
<feature type="signal peptide" evidence="1">
    <location>
        <begin position="1"/>
        <end position="25"/>
    </location>
</feature>
<dbReference type="Gene3D" id="3.40.33.10">
    <property type="entry name" value="CAP"/>
    <property type="match status" value="1"/>
</dbReference>
<dbReference type="InterPro" id="IPR035940">
    <property type="entry name" value="CAP_sf"/>
</dbReference>
<protein>
    <submittedName>
        <fullName evidence="3">Golgi-associated plant pathogenesis-related protein 1, SCP domain,CAP domain,Cysteine-rich secretory</fullName>
    </submittedName>
</protein>
<dbReference type="InterPro" id="IPR001283">
    <property type="entry name" value="CRISP-related"/>
</dbReference>